<dbReference type="RefSeq" id="WP_151123287.1">
    <property type="nucleotide sequence ID" value="NZ_CP088082.1"/>
</dbReference>
<dbReference type="PROSITE" id="PS50995">
    <property type="entry name" value="HTH_MARR_2"/>
    <property type="match status" value="1"/>
</dbReference>
<dbReference type="GO" id="GO:0003700">
    <property type="term" value="F:DNA-binding transcription factor activity"/>
    <property type="evidence" value="ECO:0007669"/>
    <property type="project" value="InterPro"/>
</dbReference>
<organism evidence="2 3">
    <name type="scientific">Ideonella dechloratans</name>
    <dbReference type="NCBI Taxonomy" id="36863"/>
    <lineage>
        <taxon>Bacteria</taxon>
        <taxon>Pseudomonadati</taxon>
        <taxon>Pseudomonadota</taxon>
        <taxon>Betaproteobacteria</taxon>
        <taxon>Burkholderiales</taxon>
        <taxon>Sphaerotilaceae</taxon>
        <taxon>Ideonella</taxon>
    </lineage>
</organism>
<reference evidence="2 3" key="1">
    <citation type="submission" date="2019-09" db="EMBL/GenBank/DDBJ databases">
        <title>Draft genome sequences of 48 bacterial type strains from the CCUG.</title>
        <authorList>
            <person name="Tunovic T."/>
            <person name="Pineiro-Iglesias B."/>
            <person name="Unosson C."/>
            <person name="Inganas E."/>
            <person name="Ohlen M."/>
            <person name="Cardew S."/>
            <person name="Jensie-Markopoulos S."/>
            <person name="Salva-Serra F."/>
            <person name="Jaen-Luchoro D."/>
            <person name="Karlsson R."/>
            <person name="Svensson-Stadler L."/>
            <person name="Chun J."/>
            <person name="Moore E."/>
        </authorList>
    </citation>
    <scope>NUCLEOTIDE SEQUENCE [LARGE SCALE GENOMIC DNA]</scope>
    <source>
        <strain evidence="2 3">CCUG 30977</strain>
    </source>
</reference>
<accession>A0A643FDZ4</accession>
<feature type="domain" description="HTH marR-type" evidence="1">
    <location>
        <begin position="10"/>
        <end position="146"/>
    </location>
</feature>
<dbReference type="Gene3D" id="1.10.10.10">
    <property type="entry name" value="Winged helix-like DNA-binding domain superfamily/Winged helix DNA-binding domain"/>
    <property type="match status" value="1"/>
</dbReference>
<dbReference type="InterPro" id="IPR052526">
    <property type="entry name" value="HTH-type_Bedaq_tolerance"/>
</dbReference>
<dbReference type="Proteomes" id="UP000430120">
    <property type="component" value="Unassembled WGS sequence"/>
</dbReference>
<comment type="caution">
    <text evidence="2">The sequence shown here is derived from an EMBL/GenBank/DDBJ whole genome shotgun (WGS) entry which is preliminary data.</text>
</comment>
<dbReference type="InterPro" id="IPR036390">
    <property type="entry name" value="WH_DNA-bd_sf"/>
</dbReference>
<sequence length="152" mass="16417">MPASPSPIDPDELGAALGELRGLLGRLQRRLRSQSELRQFNTAQVAVFHHLIRHEDATVAELAQVEHMRPQSMGAVVASLQALGLVQGRPDPGDGRKVLLSLTAAGRRAVHDSRASRDDWLLAAVSRLCSPQEQALLVQAVPLLARLADAED</sequence>
<dbReference type="EMBL" id="VZPB01000010">
    <property type="protein sequence ID" value="KAB0583822.1"/>
    <property type="molecule type" value="Genomic_DNA"/>
</dbReference>
<dbReference type="PANTHER" id="PTHR39515">
    <property type="entry name" value="CONSERVED PROTEIN"/>
    <property type="match status" value="1"/>
</dbReference>
<dbReference type="PANTHER" id="PTHR39515:SF2">
    <property type="entry name" value="HTH-TYPE TRANSCRIPTIONAL REGULATOR RV0880"/>
    <property type="match status" value="1"/>
</dbReference>
<dbReference type="SUPFAM" id="SSF46785">
    <property type="entry name" value="Winged helix' DNA-binding domain"/>
    <property type="match status" value="1"/>
</dbReference>
<evidence type="ECO:0000313" key="3">
    <source>
        <dbReference type="Proteomes" id="UP000430120"/>
    </source>
</evidence>
<dbReference type="InterPro" id="IPR036388">
    <property type="entry name" value="WH-like_DNA-bd_sf"/>
</dbReference>
<evidence type="ECO:0000313" key="2">
    <source>
        <dbReference type="EMBL" id="KAB0583822.1"/>
    </source>
</evidence>
<dbReference type="Gene3D" id="1.10.287.100">
    <property type="match status" value="1"/>
</dbReference>
<dbReference type="OrthoDB" id="3215377at2"/>
<evidence type="ECO:0000259" key="1">
    <source>
        <dbReference type="PROSITE" id="PS50995"/>
    </source>
</evidence>
<dbReference type="Pfam" id="PF12802">
    <property type="entry name" value="MarR_2"/>
    <property type="match status" value="1"/>
</dbReference>
<name>A0A643FDZ4_IDEDE</name>
<dbReference type="SMART" id="SM00347">
    <property type="entry name" value="HTH_MARR"/>
    <property type="match status" value="1"/>
</dbReference>
<dbReference type="InterPro" id="IPR000835">
    <property type="entry name" value="HTH_MarR-typ"/>
</dbReference>
<gene>
    <name evidence="2" type="ORF">F7Q92_06035</name>
</gene>
<protein>
    <submittedName>
        <fullName evidence="2">Winged helix-turn-helix transcriptional regulator</fullName>
    </submittedName>
</protein>
<dbReference type="AlphaFoldDB" id="A0A643FDZ4"/>
<keyword evidence="3" id="KW-1185">Reference proteome</keyword>
<proteinExistence type="predicted"/>